<evidence type="ECO:0000313" key="3">
    <source>
        <dbReference type="EMBL" id="TYK27041.1"/>
    </source>
</evidence>
<dbReference type="Pfam" id="PF07727">
    <property type="entry name" value="RVT_2"/>
    <property type="match status" value="1"/>
</dbReference>
<reference evidence="4 5" key="1">
    <citation type="submission" date="2019-08" db="EMBL/GenBank/DDBJ databases">
        <title>Draft genome sequences of two oriental melons (Cucumis melo L. var makuwa).</title>
        <authorList>
            <person name="Kwon S.-Y."/>
        </authorList>
    </citation>
    <scope>NUCLEOTIDE SEQUENCE [LARGE SCALE GENOMIC DNA]</scope>
    <source>
        <strain evidence="5">cv. Chang Bougi</strain>
        <strain evidence="4">cv. SW 3</strain>
        <tissue evidence="3">Leaf</tissue>
    </source>
</reference>
<evidence type="ECO:0000313" key="5">
    <source>
        <dbReference type="Proteomes" id="UP000321947"/>
    </source>
</evidence>
<organism evidence="3 5">
    <name type="scientific">Cucumis melo var. makuwa</name>
    <name type="common">Oriental melon</name>
    <dbReference type="NCBI Taxonomy" id="1194695"/>
    <lineage>
        <taxon>Eukaryota</taxon>
        <taxon>Viridiplantae</taxon>
        <taxon>Streptophyta</taxon>
        <taxon>Embryophyta</taxon>
        <taxon>Tracheophyta</taxon>
        <taxon>Spermatophyta</taxon>
        <taxon>Magnoliopsida</taxon>
        <taxon>eudicotyledons</taxon>
        <taxon>Gunneridae</taxon>
        <taxon>Pentapetalae</taxon>
        <taxon>rosids</taxon>
        <taxon>fabids</taxon>
        <taxon>Cucurbitales</taxon>
        <taxon>Cucurbitaceae</taxon>
        <taxon>Benincaseae</taxon>
        <taxon>Cucumis</taxon>
    </lineage>
</organism>
<evidence type="ECO:0000313" key="2">
    <source>
        <dbReference type="EMBL" id="KAA0041751.1"/>
    </source>
</evidence>
<gene>
    <name evidence="3" type="ORF">E5676_scaffold95G00230</name>
    <name evidence="2" type="ORF">E6C27_scaffold67G00960</name>
</gene>
<dbReference type="Proteomes" id="UP000321393">
    <property type="component" value="Unassembled WGS sequence"/>
</dbReference>
<comment type="caution">
    <text evidence="3">The sequence shown here is derived from an EMBL/GenBank/DDBJ whole genome shotgun (WGS) entry which is preliminary data.</text>
</comment>
<protein>
    <submittedName>
        <fullName evidence="2 3">Mitochondrial protein</fullName>
    </submittedName>
</protein>
<proteinExistence type="predicted"/>
<dbReference type="InterPro" id="IPR013103">
    <property type="entry name" value="RVT_2"/>
</dbReference>
<evidence type="ECO:0000259" key="1">
    <source>
        <dbReference type="Pfam" id="PF07727"/>
    </source>
</evidence>
<name>A0A5D3DTN6_CUCMM</name>
<dbReference type="OrthoDB" id="128382at2759"/>
<dbReference type="EMBL" id="SSTD01003134">
    <property type="protein sequence ID" value="TYK27041.1"/>
    <property type="molecule type" value="Genomic_DNA"/>
</dbReference>
<evidence type="ECO:0000313" key="4">
    <source>
        <dbReference type="Proteomes" id="UP000321393"/>
    </source>
</evidence>
<feature type="domain" description="Reverse transcriptase Ty1/copia-type" evidence="1">
    <location>
        <begin position="20"/>
        <end position="94"/>
    </location>
</feature>
<accession>A0A5D3DTN6</accession>
<dbReference type="Proteomes" id="UP000321947">
    <property type="component" value="Unassembled WGS sequence"/>
</dbReference>
<dbReference type="AlphaFoldDB" id="A0A5D3DTN6"/>
<dbReference type="EMBL" id="SSTE01016227">
    <property type="protein sequence ID" value="KAA0041751.1"/>
    <property type="molecule type" value="Genomic_DNA"/>
</dbReference>
<sequence length="111" mass="12623">MRIGKLRNNHQEHGLTDLPLKSQGYNQGHSDQILFTKVSKIGKIAILIVYVNDIELYGDDTNEIIQLKKKMAFGFEIKNLGNLKYFLGMEIARSREDLAPKGVVRSGSIRY</sequence>